<dbReference type="Gene3D" id="1.10.630.10">
    <property type="entry name" value="Cytochrome P450"/>
    <property type="match status" value="1"/>
</dbReference>
<dbReference type="Pfam" id="PF00067">
    <property type="entry name" value="p450"/>
    <property type="match status" value="1"/>
</dbReference>
<dbReference type="Proteomes" id="UP001188597">
    <property type="component" value="Unassembled WGS sequence"/>
</dbReference>
<dbReference type="GO" id="GO:0004497">
    <property type="term" value="F:monooxygenase activity"/>
    <property type="evidence" value="ECO:0007669"/>
    <property type="project" value="InterPro"/>
</dbReference>
<evidence type="ECO:0000256" key="1">
    <source>
        <dbReference type="ARBA" id="ARBA00022723"/>
    </source>
</evidence>
<dbReference type="AlphaFoldDB" id="A0AA88VB10"/>
<comment type="caution">
    <text evidence="3">The sequence shown here is derived from an EMBL/GenBank/DDBJ whole genome shotgun (WGS) entry which is preliminary data.</text>
</comment>
<evidence type="ECO:0008006" key="5">
    <source>
        <dbReference type="Google" id="ProtNLM"/>
    </source>
</evidence>
<gene>
    <name evidence="3" type="ORF">RJ639_015941</name>
</gene>
<dbReference type="InterPro" id="IPR036396">
    <property type="entry name" value="Cyt_P450_sf"/>
</dbReference>
<keyword evidence="1" id="KW-0479">Metal-binding</keyword>
<reference evidence="3" key="1">
    <citation type="submission" date="2022-12" db="EMBL/GenBank/DDBJ databases">
        <title>Draft genome assemblies for two species of Escallonia (Escalloniales).</title>
        <authorList>
            <person name="Chanderbali A."/>
            <person name="Dervinis C."/>
            <person name="Anghel I."/>
            <person name="Soltis D."/>
            <person name="Soltis P."/>
            <person name="Zapata F."/>
        </authorList>
    </citation>
    <scope>NUCLEOTIDE SEQUENCE</scope>
    <source>
        <strain evidence="3">UCBG64.0493</strain>
        <tissue evidence="3">Leaf</tissue>
    </source>
</reference>
<accession>A0AA88VB10</accession>
<protein>
    <recommendedName>
        <fullName evidence="5">Cytochrome P450</fullName>
    </recommendedName>
</protein>
<sequence>MDLTLSCLLLFVLLYASFSLFFISRKKSPRDQRSPPGNTGWPFIGESIEFVASGRNGTPDKFVKERMYKFSPEVFKTSIAGETVAVFCGASGNKFLFSNENKLVSSWWPPTIDKIITAKNSKINVNLQMRKLRRILPEFLKPEALQKYVPIMDRMAIQHLERDWSGASNNQVKAFTLAKKFTFEMACRLFMSVEDPDQVASFENHFGLVAAGLFGVPINFPGTTFNRAIKAADRIRYELLPILKERRRQPNEKLDMGTRDLVSHLLLSADEDGKFPTETQVADNILGLLFASHDTVTTAIAFVVYYLADHPDIYAQVFKGKSQSQGETHALFLSLLCILNQTPMSPKSRHITYSVYASSVTRAIS</sequence>
<dbReference type="GO" id="GO:0016705">
    <property type="term" value="F:oxidoreductase activity, acting on paired donors, with incorporation or reduction of molecular oxygen"/>
    <property type="evidence" value="ECO:0007669"/>
    <property type="project" value="InterPro"/>
</dbReference>
<dbReference type="PANTHER" id="PTHR24286">
    <property type="entry name" value="CYTOCHROME P450 26"/>
    <property type="match status" value="1"/>
</dbReference>
<evidence type="ECO:0000256" key="2">
    <source>
        <dbReference type="ARBA" id="ARBA00023004"/>
    </source>
</evidence>
<dbReference type="SUPFAM" id="SSF48264">
    <property type="entry name" value="Cytochrome P450"/>
    <property type="match status" value="1"/>
</dbReference>
<organism evidence="3 4">
    <name type="scientific">Escallonia herrerae</name>
    <dbReference type="NCBI Taxonomy" id="1293975"/>
    <lineage>
        <taxon>Eukaryota</taxon>
        <taxon>Viridiplantae</taxon>
        <taxon>Streptophyta</taxon>
        <taxon>Embryophyta</taxon>
        <taxon>Tracheophyta</taxon>
        <taxon>Spermatophyta</taxon>
        <taxon>Magnoliopsida</taxon>
        <taxon>eudicotyledons</taxon>
        <taxon>Gunneridae</taxon>
        <taxon>Pentapetalae</taxon>
        <taxon>asterids</taxon>
        <taxon>campanulids</taxon>
        <taxon>Escalloniales</taxon>
        <taxon>Escalloniaceae</taxon>
        <taxon>Escallonia</taxon>
    </lineage>
</organism>
<evidence type="ECO:0000313" key="3">
    <source>
        <dbReference type="EMBL" id="KAK3005044.1"/>
    </source>
</evidence>
<dbReference type="InterPro" id="IPR001128">
    <property type="entry name" value="Cyt_P450"/>
</dbReference>
<dbReference type="GO" id="GO:0016125">
    <property type="term" value="P:sterol metabolic process"/>
    <property type="evidence" value="ECO:0007669"/>
    <property type="project" value="TreeGrafter"/>
</dbReference>
<proteinExistence type="predicted"/>
<dbReference type="GO" id="GO:0020037">
    <property type="term" value="F:heme binding"/>
    <property type="evidence" value="ECO:0007669"/>
    <property type="project" value="InterPro"/>
</dbReference>
<evidence type="ECO:0000313" key="4">
    <source>
        <dbReference type="Proteomes" id="UP001188597"/>
    </source>
</evidence>
<dbReference type="EMBL" id="JAVXUP010002174">
    <property type="protein sequence ID" value="KAK3005044.1"/>
    <property type="molecule type" value="Genomic_DNA"/>
</dbReference>
<dbReference type="PANTHER" id="PTHR24286:SF53">
    <property type="entry name" value="BETA-AMYRIN 28-OXIDASE-LIKE"/>
    <property type="match status" value="1"/>
</dbReference>
<keyword evidence="4" id="KW-1185">Reference proteome</keyword>
<keyword evidence="2" id="KW-0408">Iron</keyword>
<dbReference type="GO" id="GO:0005506">
    <property type="term" value="F:iron ion binding"/>
    <property type="evidence" value="ECO:0007669"/>
    <property type="project" value="InterPro"/>
</dbReference>
<name>A0AA88VB10_9ASTE</name>